<proteinExistence type="predicted"/>
<protein>
    <submittedName>
        <fullName evidence="1">Uncharacterized protein</fullName>
    </submittedName>
</protein>
<accession>A0A0E9TTL8</accession>
<name>A0A0E9TTL8_ANGAN</name>
<reference evidence="1" key="2">
    <citation type="journal article" date="2015" name="Fish Shellfish Immunol.">
        <title>Early steps in the European eel (Anguilla anguilla)-Vibrio vulnificus interaction in the gills: Role of the RtxA13 toxin.</title>
        <authorList>
            <person name="Callol A."/>
            <person name="Pajuelo D."/>
            <person name="Ebbesson L."/>
            <person name="Teles M."/>
            <person name="MacKenzie S."/>
            <person name="Amaro C."/>
        </authorList>
    </citation>
    <scope>NUCLEOTIDE SEQUENCE</scope>
</reference>
<dbReference type="EMBL" id="GBXM01052484">
    <property type="protein sequence ID" value="JAH56093.1"/>
    <property type="molecule type" value="Transcribed_RNA"/>
</dbReference>
<evidence type="ECO:0000313" key="1">
    <source>
        <dbReference type="EMBL" id="JAH56093.1"/>
    </source>
</evidence>
<organism evidence="1">
    <name type="scientific">Anguilla anguilla</name>
    <name type="common">European freshwater eel</name>
    <name type="synonym">Muraena anguilla</name>
    <dbReference type="NCBI Taxonomy" id="7936"/>
    <lineage>
        <taxon>Eukaryota</taxon>
        <taxon>Metazoa</taxon>
        <taxon>Chordata</taxon>
        <taxon>Craniata</taxon>
        <taxon>Vertebrata</taxon>
        <taxon>Euteleostomi</taxon>
        <taxon>Actinopterygii</taxon>
        <taxon>Neopterygii</taxon>
        <taxon>Teleostei</taxon>
        <taxon>Anguilliformes</taxon>
        <taxon>Anguillidae</taxon>
        <taxon>Anguilla</taxon>
    </lineage>
</organism>
<sequence length="41" mass="4913">MHNEHDLWQYGYPFSFKVIVLSVVQSQHETNVDWTLYSRSA</sequence>
<dbReference type="AlphaFoldDB" id="A0A0E9TTL8"/>
<reference evidence="1" key="1">
    <citation type="submission" date="2014-11" db="EMBL/GenBank/DDBJ databases">
        <authorList>
            <person name="Amaro Gonzalez C."/>
        </authorList>
    </citation>
    <scope>NUCLEOTIDE SEQUENCE</scope>
</reference>